<evidence type="ECO:0000313" key="2">
    <source>
        <dbReference type="EMBL" id="MFB4194288.1"/>
    </source>
</evidence>
<feature type="region of interest" description="Disordered" evidence="1">
    <location>
        <begin position="1"/>
        <end position="23"/>
    </location>
</feature>
<dbReference type="RefSeq" id="WP_375062304.1">
    <property type="nucleotide sequence ID" value="NZ_JBHGBT010000005.1"/>
</dbReference>
<evidence type="ECO:0000256" key="1">
    <source>
        <dbReference type="SAM" id="MobiDB-lite"/>
    </source>
</evidence>
<protein>
    <submittedName>
        <fullName evidence="2">Uncharacterized protein</fullName>
    </submittedName>
</protein>
<name>A0ABV4ZK11_9ACTN</name>
<dbReference type="EMBL" id="JBHGBT010000005">
    <property type="protein sequence ID" value="MFB4194288.1"/>
    <property type="molecule type" value="Genomic_DNA"/>
</dbReference>
<organism evidence="2 3">
    <name type="scientific">Streptomyces carpaticus</name>
    <dbReference type="NCBI Taxonomy" id="285558"/>
    <lineage>
        <taxon>Bacteria</taxon>
        <taxon>Bacillati</taxon>
        <taxon>Actinomycetota</taxon>
        <taxon>Actinomycetes</taxon>
        <taxon>Kitasatosporales</taxon>
        <taxon>Streptomycetaceae</taxon>
        <taxon>Streptomyces</taxon>
    </lineage>
</organism>
<proteinExistence type="predicted"/>
<accession>A0ABV4ZK11</accession>
<evidence type="ECO:0000313" key="3">
    <source>
        <dbReference type="Proteomes" id="UP001577267"/>
    </source>
</evidence>
<sequence>MVKGHGLEPNATAGQAGGEAHDFPSAVVHEADIGVVAATCLPADGHADPLPGATTVGDTVRRVLDRPACSLAPWAREHAARC</sequence>
<dbReference type="Proteomes" id="UP001577267">
    <property type="component" value="Unassembled WGS sequence"/>
</dbReference>
<keyword evidence="3" id="KW-1185">Reference proteome</keyword>
<comment type="caution">
    <text evidence="2">The sequence shown here is derived from an EMBL/GenBank/DDBJ whole genome shotgun (WGS) entry which is preliminary data.</text>
</comment>
<reference evidence="2 3" key="1">
    <citation type="submission" date="2024-09" db="EMBL/GenBank/DDBJ databases">
        <title>Draft genome sequence of multifaceted antimicrobials producing Streptomyces sp. strain FH1.</title>
        <authorList>
            <person name="Hassan F."/>
            <person name="Ali H."/>
            <person name="Hassan N."/>
            <person name="Nawaz A."/>
        </authorList>
    </citation>
    <scope>NUCLEOTIDE SEQUENCE [LARGE SCALE GENOMIC DNA]</scope>
    <source>
        <strain evidence="2 3">FH1</strain>
    </source>
</reference>
<gene>
    <name evidence="2" type="ORF">ACE11A_07990</name>
</gene>